<dbReference type="AlphaFoldDB" id="A0A553R9U8"/>
<dbReference type="STRING" id="623744.A0A553R9U8"/>
<dbReference type="PANTHER" id="PTHR12151:SF4">
    <property type="entry name" value="PROTEIN SCO1 HOMOLOG, MITOCHONDRIAL"/>
    <property type="match status" value="1"/>
</dbReference>
<feature type="binding site" evidence="3">
    <location>
        <position position="255"/>
    </location>
    <ligand>
        <name>Cu cation</name>
        <dbReference type="ChEBI" id="CHEBI:23378"/>
    </ligand>
</feature>
<dbReference type="Pfam" id="PF02630">
    <property type="entry name" value="SCO1-SenC"/>
    <property type="match status" value="1"/>
</dbReference>
<dbReference type="CDD" id="cd02968">
    <property type="entry name" value="SCO"/>
    <property type="match status" value="1"/>
</dbReference>
<evidence type="ECO:0000256" key="2">
    <source>
        <dbReference type="ARBA" id="ARBA00010996"/>
    </source>
</evidence>
<evidence type="ECO:0000256" key="1">
    <source>
        <dbReference type="ARBA" id="ARBA00004434"/>
    </source>
</evidence>
<keyword evidence="3" id="KW-0186">Copper</keyword>
<comment type="subcellular location">
    <subcellularLocation>
        <location evidence="1">Mitochondrion inner membrane</location>
        <topology evidence="1">Single-pass membrane protein</topology>
    </subcellularLocation>
</comment>
<name>A0A553R9U8_9TELE</name>
<evidence type="ECO:0000256" key="3">
    <source>
        <dbReference type="PIRSR" id="PIRSR603782-1"/>
    </source>
</evidence>
<dbReference type="OrthoDB" id="270009at2759"/>
<dbReference type="Proteomes" id="UP000316079">
    <property type="component" value="Unassembled WGS sequence"/>
</dbReference>
<organism evidence="5 6">
    <name type="scientific">Danionella cerebrum</name>
    <dbReference type="NCBI Taxonomy" id="2873325"/>
    <lineage>
        <taxon>Eukaryota</taxon>
        <taxon>Metazoa</taxon>
        <taxon>Chordata</taxon>
        <taxon>Craniata</taxon>
        <taxon>Vertebrata</taxon>
        <taxon>Euteleostomi</taxon>
        <taxon>Actinopterygii</taxon>
        <taxon>Neopterygii</taxon>
        <taxon>Teleostei</taxon>
        <taxon>Ostariophysi</taxon>
        <taxon>Cypriniformes</taxon>
        <taxon>Danionidae</taxon>
        <taxon>Danioninae</taxon>
        <taxon>Danionella</taxon>
    </lineage>
</organism>
<evidence type="ECO:0000313" key="5">
    <source>
        <dbReference type="EMBL" id="TRY98958.1"/>
    </source>
</evidence>
<dbReference type="PANTHER" id="PTHR12151">
    <property type="entry name" value="ELECTRON TRANSPORT PROTIN SCO1/SENC FAMILY MEMBER"/>
    <property type="match status" value="1"/>
</dbReference>
<dbReference type="GO" id="GO:0005743">
    <property type="term" value="C:mitochondrial inner membrane"/>
    <property type="evidence" value="ECO:0007669"/>
    <property type="project" value="UniProtKB-SubCell"/>
</dbReference>
<dbReference type="SUPFAM" id="SSF52833">
    <property type="entry name" value="Thioredoxin-like"/>
    <property type="match status" value="1"/>
</dbReference>
<dbReference type="GO" id="GO:0033617">
    <property type="term" value="P:mitochondrial respiratory chain complex IV assembly"/>
    <property type="evidence" value="ECO:0007669"/>
    <property type="project" value="TreeGrafter"/>
</dbReference>
<comment type="similarity">
    <text evidence="2">Belongs to the SCO1/2 family.</text>
</comment>
<feature type="binding site" evidence="3">
    <location>
        <position position="164"/>
    </location>
    <ligand>
        <name>Cu cation</name>
        <dbReference type="ChEBI" id="CHEBI:23378"/>
    </ligand>
</feature>
<protein>
    <recommendedName>
        <fullName evidence="7">Thioredoxin domain-containing protein</fullName>
    </recommendedName>
</protein>
<evidence type="ECO:0000313" key="6">
    <source>
        <dbReference type="Proteomes" id="UP000316079"/>
    </source>
</evidence>
<evidence type="ECO:0000256" key="4">
    <source>
        <dbReference type="PIRSR" id="PIRSR603782-2"/>
    </source>
</evidence>
<dbReference type="EMBL" id="SRMA01025122">
    <property type="protein sequence ID" value="TRY98958.1"/>
    <property type="molecule type" value="Genomic_DNA"/>
</dbReference>
<accession>A0A553R9U8</accession>
<feature type="binding site" evidence="3">
    <location>
        <position position="168"/>
    </location>
    <ligand>
        <name>Cu cation</name>
        <dbReference type="ChEBI" id="CHEBI:23378"/>
    </ligand>
</feature>
<evidence type="ECO:0008006" key="7">
    <source>
        <dbReference type="Google" id="ProtNLM"/>
    </source>
</evidence>
<feature type="disulfide bond" description="Redox-active" evidence="4">
    <location>
        <begin position="164"/>
        <end position="168"/>
    </location>
</feature>
<dbReference type="InterPro" id="IPR036249">
    <property type="entry name" value="Thioredoxin-like_sf"/>
</dbReference>
<reference evidence="5 6" key="1">
    <citation type="journal article" date="2019" name="Sci. Data">
        <title>Hybrid genome assembly and annotation of Danionella translucida.</title>
        <authorList>
            <person name="Kadobianskyi M."/>
            <person name="Schulze L."/>
            <person name="Schuelke M."/>
            <person name="Judkewitz B."/>
        </authorList>
    </citation>
    <scope>NUCLEOTIDE SEQUENCE [LARGE SCALE GENOMIC DNA]</scope>
    <source>
        <strain evidence="5 6">Bolton</strain>
    </source>
</reference>
<dbReference type="Gene3D" id="3.40.30.10">
    <property type="entry name" value="Glutaredoxin"/>
    <property type="match status" value="1"/>
</dbReference>
<sequence>MALAAGLSLKITRSVRYRLLSSVCARKFCSNDYNVPRWCGVSAGARTHSSTMFWTCRTTPCASLLRIQMLSTLPPSPDKDRIKKLGPVTWKSLVITFAIGGSLLLAMKYYRKLKEEKFERERTKSIGKALIGGPFSLVDHNNVPRKSEDFHGQWLLIYFGFTHCPDICPDELEKMIEVIDEMAKVKGLPEVIPLLITIDPERDTPEALAAYVKEFSPKLIGLTGTSEQIDEVSHAYRVYYSQGPKDEDNDYIVDHTIIMYLVGPDGEFVEYYGQNKKRDEIAASIALFMAKYNKKK</sequence>
<proteinExistence type="inferred from homology"/>
<comment type="caution">
    <text evidence="5">The sequence shown here is derived from an EMBL/GenBank/DDBJ whole genome shotgun (WGS) entry which is preliminary data.</text>
</comment>
<dbReference type="InterPro" id="IPR003782">
    <property type="entry name" value="SCO1/SenC"/>
</dbReference>
<dbReference type="GO" id="GO:0046872">
    <property type="term" value="F:metal ion binding"/>
    <property type="evidence" value="ECO:0007669"/>
    <property type="project" value="UniProtKB-KW"/>
</dbReference>
<keyword evidence="4" id="KW-1015">Disulfide bond</keyword>
<keyword evidence="6" id="KW-1185">Reference proteome</keyword>
<gene>
    <name evidence="5" type="ORF">DNTS_001231</name>
</gene>
<keyword evidence="3" id="KW-0479">Metal-binding</keyword>
<dbReference type="FunFam" id="3.40.30.10:FF:000013">
    <property type="entry name" value="Blast:Protein SCO1 homolog, mitochondrial"/>
    <property type="match status" value="1"/>
</dbReference>